<keyword evidence="1" id="KW-0479">Metal-binding</keyword>
<gene>
    <name evidence="4" type="ORF">CKO21_00660</name>
</gene>
<accession>A0A934UYT4</accession>
<name>A0A934UYT4_9PROT</name>
<dbReference type="EMBL" id="NRRE01000006">
    <property type="protein sequence ID" value="MBK1695756.1"/>
    <property type="molecule type" value="Genomic_DNA"/>
</dbReference>
<evidence type="ECO:0000256" key="1">
    <source>
        <dbReference type="ARBA" id="ARBA00022723"/>
    </source>
</evidence>
<reference evidence="4" key="2">
    <citation type="journal article" date="2020" name="Microorganisms">
        <title>Osmotic Adaptation and Compatible Solute Biosynthesis of Phototrophic Bacteria as Revealed from Genome Analyses.</title>
        <authorList>
            <person name="Imhoff J.F."/>
            <person name="Rahn T."/>
            <person name="Kunzel S."/>
            <person name="Keller A."/>
            <person name="Neulinger S.C."/>
        </authorList>
    </citation>
    <scope>NUCLEOTIDE SEQUENCE</scope>
    <source>
        <strain evidence="4">DSM 9154</strain>
    </source>
</reference>
<dbReference type="AlphaFoldDB" id="A0A934UYT4"/>
<keyword evidence="2" id="KW-0456">Lyase</keyword>
<dbReference type="Pfam" id="PF00596">
    <property type="entry name" value="Aldolase_II"/>
    <property type="match status" value="1"/>
</dbReference>
<evidence type="ECO:0000313" key="5">
    <source>
        <dbReference type="Proteomes" id="UP000778970"/>
    </source>
</evidence>
<dbReference type="GO" id="GO:0019323">
    <property type="term" value="P:pentose catabolic process"/>
    <property type="evidence" value="ECO:0007669"/>
    <property type="project" value="TreeGrafter"/>
</dbReference>
<keyword evidence="5" id="KW-1185">Reference proteome</keyword>
<dbReference type="Proteomes" id="UP000778970">
    <property type="component" value="Unassembled WGS sequence"/>
</dbReference>
<dbReference type="InterPro" id="IPR036409">
    <property type="entry name" value="Aldolase_II/adducin_N_sf"/>
</dbReference>
<dbReference type="GO" id="GO:0046872">
    <property type="term" value="F:metal ion binding"/>
    <property type="evidence" value="ECO:0007669"/>
    <property type="project" value="UniProtKB-KW"/>
</dbReference>
<dbReference type="InterPro" id="IPR050197">
    <property type="entry name" value="Aldolase_class_II_sugar_metab"/>
</dbReference>
<protein>
    <submittedName>
        <fullName evidence="4">Class II aldolase</fullName>
    </submittedName>
</protein>
<evidence type="ECO:0000256" key="2">
    <source>
        <dbReference type="ARBA" id="ARBA00023239"/>
    </source>
</evidence>
<evidence type="ECO:0000259" key="3">
    <source>
        <dbReference type="SMART" id="SM01007"/>
    </source>
</evidence>
<dbReference type="GO" id="GO:0005829">
    <property type="term" value="C:cytosol"/>
    <property type="evidence" value="ECO:0007669"/>
    <property type="project" value="TreeGrafter"/>
</dbReference>
<dbReference type="Gene3D" id="3.40.225.10">
    <property type="entry name" value="Class II aldolase/adducin N-terminal domain"/>
    <property type="match status" value="1"/>
</dbReference>
<dbReference type="SUPFAM" id="SSF53639">
    <property type="entry name" value="AraD/HMP-PK domain-like"/>
    <property type="match status" value="1"/>
</dbReference>
<dbReference type="InterPro" id="IPR001303">
    <property type="entry name" value="Aldolase_II/adducin_N"/>
</dbReference>
<dbReference type="RefSeq" id="WP_051432009.1">
    <property type="nucleotide sequence ID" value="NZ_NRRE01000006.1"/>
</dbReference>
<dbReference type="PANTHER" id="PTHR22789:SF0">
    <property type="entry name" value="3-OXO-TETRONATE 4-PHOSPHATE DECARBOXYLASE-RELATED"/>
    <property type="match status" value="1"/>
</dbReference>
<dbReference type="PANTHER" id="PTHR22789">
    <property type="entry name" value="FUCULOSE PHOSPHATE ALDOLASE"/>
    <property type="match status" value="1"/>
</dbReference>
<reference evidence="4" key="1">
    <citation type="submission" date="2017-08" db="EMBL/GenBank/DDBJ databases">
        <authorList>
            <person name="Imhoff J.F."/>
            <person name="Rahn T."/>
            <person name="Kuenzel S."/>
            <person name="Neulinger S.C."/>
        </authorList>
    </citation>
    <scope>NUCLEOTIDE SEQUENCE</scope>
    <source>
        <strain evidence="4">DSM 9154</strain>
    </source>
</reference>
<evidence type="ECO:0000313" key="4">
    <source>
        <dbReference type="EMBL" id="MBK1695756.1"/>
    </source>
</evidence>
<dbReference type="SMART" id="SM01007">
    <property type="entry name" value="Aldolase_II"/>
    <property type="match status" value="1"/>
</dbReference>
<sequence length="233" mass="25671">MKQEERELRQAICEQARWMNDSGLNQGTSGNISARFEDRMLITPSATPYAEMQPEMITAMPLEGDYGAWEGPLKPSTEWRFHLDILRARPDTGAVVHTHSTYATTLAITGREIPACHYMMAAFGGMTIRCAPYATFGTKELSENAIQALEGRTGCLLANHGMIATGANLAKAMWLAVELETIAKQYYLSLLIGGPNLLNEDQIAETAKSFGSYGVQDDYKRIQSDADQAARVE</sequence>
<proteinExistence type="predicted"/>
<comment type="caution">
    <text evidence="4">The sequence shown here is derived from an EMBL/GenBank/DDBJ whole genome shotgun (WGS) entry which is preliminary data.</text>
</comment>
<feature type="domain" description="Class II aldolase/adducin N-terminal" evidence="3">
    <location>
        <begin position="10"/>
        <end position="187"/>
    </location>
</feature>
<organism evidence="4 5">
    <name type="scientific">Rhodovibrio salinarum</name>
    <dbReference type="NCBI Taxonomy" id="1087"/>
    <lineage>
        <taxon>Bacteria</taxon>
        <taxon>Pseudomonadati</taxon>
        <taxon>Pseudomonadota</taxon>
        <taxon>Alphaproteobacteria</taxon>
        <taxon>Rhodospirillales</taxon>
        <taxon>Rhodovibrionaceae</taxon>
        <taxon>Rhodovibrio</taxon>
    </lineage>
</organism>
<dbReference type="GO" id="GO:0016832">
    <property type="term" value="F:aldehyde-lyase activity"/>
    <property type="evidence" value="ECO:0007669"/>
    <property type="project" value="TreeGrafter"/>
</dbReference>